<dbReference type="PANTHER" id="PTHR33164:SF64">
    <property type="entry name" value="TRANSCRIPTIONAL REGULATOR SLYA"/>
    <property type="match status" value="1"/>
</dbReference>
<dbReference type="Proteomes" id="UP000681341">
    <property type="component" value="Unassembled WGS sequence"/>
</dbReference>
<dbReference type="InterPro" id="IPR000835">
    <property type="entry name" value="HTH_MarR-typ"/>
</dbReference>
<keyword evidence="1" id="KW-0805">Transcription regulation</keyword>
<dbReference type="Pfam" id="PF12802">
    <property type="entry name" value="MarR_2"/>
    <property type="match status" value="1"/>
</dbReference>
<dbReference type="CDD" id="cd00090">
    <property type="entry name" value="HTH_ARSR"/>
    <property type="match status" value="1"/>
</dbReference>
<sequence>MKHHPDPAALGTLLRHVLEQLEGDVAACYRERGLPEYRPRFSPVVRVLLAEGPQSVRDLAAKVGVTHSAASQTAIQMARAGLVAHTADPDDSRRRLISLTPKARRMVPQITAEWEATTAAIDELDTELSMPLAHLLIEVSEAIGRRPLRDRIAAAFGDEDGGQSSSTTSAS</sequence>
<dbReference type="SMART" id="SM00347">
    <property type="entry name" value="HTH_MARR"/>
    <property type="match status" value="1"/>
</dbReference>
<reference evidence="5 6" key="1">
    <citation type="submission" date="2021-03" db="EMBL/GenBank/DDBJ databases">
        <title>Glycomyces sp. nov., a novel actinomycete isolated from soil.</title>
        <authorList>
            <person name="Yang X."/>
            <person name="Xu X."/>
        </authorList>
    </citation>
    <scope>NUCLEOTIDE SEQUENCE [LARGE SCALE GENOMIC DNA]</scope>
    <source>
        <strain evidence="5 6">NEAU-S30</strain>
    </source>
</reference>
<dbReference type="InterPro" id="IPR036390">
    <property type="entry name" value="WH_DNA-bd_sf"/>
</dbReference>
<evidence type="ECO:0000256" key="1">
    <source>
        <dbReference type="ARBA" id="ARBA00023015"/>
    </source>
</evidence>
<evidence type="ECO:0000259" key="4">
    <source>
        <dbReference type="SMART" id="SM00347"/>
    </source>
</evidence>
<dbReference type="EMBL" id="JAGFNP010000004">
    <property type="protein sequence ID" value="MBO3733031.1"/>
    <property type="molecule type" value="Genomic_DNA"/>
</dbReference>
<keyword evidence="2" id="KW-0238">DNA-binding</keyword>
<gene>
    <name evidence="5" type="ORF">J5V16_09375</name>
</gene>
<protein>
    <submittedName>
        <fullName evidence="5">Winged helix-turn-helix transcriptional regulator</fullName>
    </submittedName>
</protein>
<keyword evidence="3" id="KW-0804">Transcription</keyword>
<dbReference type="InterPro" id="IPR011991">
    <property type="entry name" value="ArsR-like_HTH"/>
</dbReference>
<comment type="caution">
    <text evidence="5">The sequence shown here is derived from an EMBL/GenBank/DDBJ whole genome shotgun (WGS) entry which is preliminary data.</text>
</comment>
<dbReference type="SUPFAM" id="SSF46785">
    <property type="entry name" value="Winged helix' DNA-binding domain"/>
    <property type="match status" value="1"/>
</dbReference>
<feature type="domain" description="HTH marR-type" evidence="4">
    <location>
        <begin position="29"/>
        <end position="130"/>
    </location>
</feature>
<evidence type="ECO:0000313" key="6">
    <source>
        <dbReference type="Proteomes" id="UP000681341"/>
    </source>
</evidence>
<organism evidence="5 6">
    <name type="scientific">Glycomyces niveus</name>
    <dbReference type="NCBI Taxonomy" id="2820287"/>
    <lineage>
        <taxon>Bacteria</taxon>
        <taxon>Bacillati</taxon>
        <taxon>Actinomycetota</taxon>
        <taxon>Actinomycetes</taxon>
        <taxon>Glycomycetales</taxon>
        <taxon>Glycomycetaceae</taxon>
        <taxon>Glycomyces</taxon>
    </lineage>
</organism>
<evidence type="ECO:0000256" key="3">
    <source>
        <dbReference type="ARBA" id="ARBA00023163"/>
    </source>
</evidence>
<dbReference type="Gene3D" id="1.10.10.10">
    <property type="entry name" value="Winged helix-like DNA-binding domain superfamily/Winged helix DNA-binding domain"/>
    <property type="match status" value="1"/>
</dbReference>
<name>A0ABS3U3K1_9ACTN</name>
<dbReference type="InterPro" id="IPR036388">
    <property type="entry name" value="WH-like_DNA-bd_sf"/>
</dbReference>
<dbReference type="PANTHER" id="PTHR33164">
    <property type="entry name" value="TRANSCRIPTIONAL REGULATOR, MARR FAMILY"/>
    <property type="match status" value="1"/>
</dbReference>
<evidence type="ECO:0000256" key="2">
    <source>
        <dbReference type="ARBA" id="ARBA00023125"/>
    </source>
</evidence>
<proteinExistence type="predicted"/>
<dbReference type="RefSeq" id="WP_208495839.1">
    <property type="nucleotide sequence ID" value="NZ_JAGFNP010000004.1"/>
</dbReference>
<evidence type="ECO:0000313" key="5">
    <source>
        <dbReference type="EMBL" id="MBO3733031.1"/>
    </source>
</evidence>
<keyword evidence="6" id="KW-1185">Reference proteome</keyword>
<accession>A0ABS3U3K1</accession>
<dbReference type="InterPro" id="IPR039422">
    <property type="entry name" value="MarR/SlyA-like"/>
</dbReference>